<dbReference type="InterPro" id="IPR009057">
    <property type="entry name" value="Homeodomain-like_sf"/>
</dbReference>
<evidence type="ECO:0000313" key="6">
    <source>
        <dbReference type="Proteomes" id="UP000297729"/>
    </source>
</evidence>
<dbReference type="PANTHER" id="PTHR43130">
    <property type="entry name" value="ARAC-FAMILY TRANSCRIPTIONAL REGULATOR"/>
    <property type="match status" value="1"/>
</dbReference>
<feature type="domain" description="HTH araC/xylS-type" evidence="4">
    <location>
        <begin position="210"/>
        <end position="308"/>
    </location>
</feature>
<keyword evidence="6" id="KW-1185">Reference proteome</keyword>
<keyword evidence="2" id="KW-0238">DNA-binding</keyword>
<dbReference type="SUPFAM" id="SSF52317">
    <property type="entry name" value="Class I glutamine amidotransferase-like"/>
    <property type="match status" value="1"/>
</dbReference>
<proteinExistence type="predicted"/>
<dbReference type="PROSITE" id="PS00041">
    <property type="entry name" value="HTH_ARAC_FAMILY_1"/>
    <property type="match status" value="1"/>
</dbReference>
<dbReference type="RefSeq" id="WP_135200472.1">
    <property type="nucleotide sequence ID" value="NZ_SPVG01000046.1"/>
</dbReference>
<gene>
    <name evidence="5" type="ORF">E4L98_05000</name>
</gene>
<dbReference type="AlphaFoldDB" id="A0A4Y9SVY9"/>
<sequence>MTKRIGLVIYPGFQALDMAALTVFEFANTQLAQPLYELATLSVAGGPIKSSSGVALDSQPVGWGGYDTLLVAGATHEPAPQPELEATLKAAAGATRRLASICTGAFILARTGLMDGKRVTTHWAIGRRLQELHPAVVVDEDKIYVKEGAIWSSAGVTACIDMALAMVEGDLGSDIARKVARAMVVYHRRTGGQSQFSAIAEIEPSSDRVKEALLYARDHLHKELSVEELAARVHWSPRHFSRMFQAQTGMAPAKAIEKLRVEAAHELIEQGHSSVGRIAEMTGFGDEERLRRAFLRAYGQPPKVFVQQARLRNEHIYLS</sequence>
<dbReference type="CDD" id="cd03137">
    <property type="entry name" value="GATase1_AraC_1"/>
    <property type="match status" value="1"/>
</dbReference>
<organism evidence="5 6">
    <name type="scientific">Duganella callida</name>
    <dbReference type="NCBI Taxonomy" id="2561932"/>
    <lineage>
        <taxon>Bacteria</taxon>
        <taxon>Pseudomonadati</taxon>
        <taxon>Pseudomonadota</taxon>
        <taxon>Betaproteobacteria</taxon>
        <taxon>Burkholderiales</taxon>
        <taxon>Oxalobacteraceae</taxon>
        <taxon>Telluria group</taxon>
        <taxon>Duganella</taxon>
    </lineage>
</organism>
<comment type="caution">
    <text evidence="5">The sequence shown here is derived from an EMBL/GenBank/DDBJ whole genome shotgun (WGS) entry which is preliminary data.</text>
</comment>
<evidence type="ECO:0000256" key="2">
    <source>
        <dbReference type="ARBA" id="ARBA00023125"/>
    </source>
</evidence>
<evidence type="ECO:0000313" key="5">
    <source>
        <dbReference type="EMBL" id="TFW28813.1"/>
    </source>
</evidence>
<dbReference type="InterPro" id="IPR018062">
    <property type="entry name" value="HTH_AraC-typ_CS"/>
</dbReference>
<protein>
    <submittedName>
        <fullName evidence="5">GlxA family transcriptional regulator</fullName>
    </submittedName>
</protein>
<keyword evidence="3" id="KW-0804">Transcription</keyword>
<evidence type="ECO:0000256" key="1">
    <source>
        <dbReference type="ARBA" id="ARBA00023015"/>
    </source>
</evidence>
<dbReference type="PROSITE" id="PS01124">
    <property type="entry name" value="HTH_ARAC_FAMILY_2"/>
    <property type="match status" value="1"/>
</dbReference>
<dbReference type="Gene3D" id="1.10.10.60">
    <property type="entry name" value="Homeodomain-like"/>
    <property type="match status" value="1"/>
</dbReference>
<dbReference type="Proteomes" id="UP000297729">
    <property type="component" value="Unassembled WGS sequence"/>
</dbReference>
<dbReference type="InterPro" id="IPR002818">
    <property type="entry name" value="DJ-1/PfpI"/>
</dbReference>
<dbReference type="GO" id="GO:0003700">
    <property type="term" value="F:DNA-binding transcription factor activity"/>
    <property type="evidence" value="ECO:0007669"/>
    <property type="project" value="InterPro"/>
</dbReference>
<keyword evidence="1" id="KW-0805">Transcription regulation</keyword>
<dbReference type="SMART" id="SM00342">
    <property type="entry name" value="HTH_ARAC"/>
    <property type="match status" value="1"/>
</dbReference>
<dbReference type="Pfam" id="PF01965">
    <property type="entry name" value="DJ-1_PfpI"/>
    <property type="match status" value="1"/>
</dbReference>
<dbReference type="InterPro" id="IPR018060">
    <property type="entry name" value="HTH_AraC"/>
</dbReference>
<dbReference type="OrthoDB" id="9794896at2"/>
<dbReference type="InterPro" id="IPR052158">
    <property type="entry name" value="INH-QAR"/>
</dbReference>
<dbReference type="EMBL" id="SPVG01000046">
    <property type="protein sequence ID" value="TFW28813.1"/>
    <property type="molecule type" value="Genomic_DNA"/>
</dbReference>
<dbReference type="Gene3D" id="3.40.50.880">
    <property type="match status" value="1"/>
</dbReference>
<dbReference type="InterPro" id="IPR029062">
    <property type="entry name" value="Class_I_gatase-like"/>
</dbReference>
<reference evidence="5 6" key="1">
    <citation type="submission" date="2019-03" db="EMBL/GenBank/DDBJ databases">
        <title>Draft Genome Sequence of Duganella callidus sp. nov., a Novel Duganella Species Isolated from Cultivated Soil.</title>
        <authorList>
            <person name="Raths R."/>
            <person name="Peta V."/>
            <person name="Bucking H."/>
        </authorList>
    </citation>
    <scope>NUCLEOTIDE SEQUENCE [LARGE SCALE GENOMIC DNA]</scope>
    <source>
        <strain evidence="5 6">DN04</strain>
    </source>
</reference>
<dbReference type="GO" id="GO:0043565">
    <property type="term" value="F:sequence-specific DNA binding"/>
    <property type="evidence" value="ECO:0007669"/>
    <property type="project" value="InterPro"/>
</dbReference>
<dbReference type="SUPFAM" id="SSF46689">
    <property type="entry name" value="Homeodomain-like"/>
    <property type="match status" value="2"/>
</dbReference>
<accession>A0A4Y9SVY9</accession>
<evidence type="ECO:0000256" key="3">
    <source>
        <dbReference type="ARBA" id="ARBA00023163"/>
    </source>
</evidence>
<evidence type="ECO:0000259" key="4">
    <source>
        <dbReference type="PROSITE" id="PS01124"/>
    </source>
</evidence>
<name>A0A4Y9SVY9_9BURK</name>
<dbReference type="Pfam" id="PF12833">
    <property type="entry name" value="HTH_18"/>
    <property type="match status" value="1"/>
</dbReference>
<dbReference type="PANTHER" id="PTHR43130:SF3">
    <property type="entry name" value="HTH-TYPE TRANSCRIPTIONAL REGULATOR RV1931C"/>
    <property type="match status" value="1"/>
</dbReference>